<dbReference type="EMBL" id="JAMZMK010006345">
    <property type="protein sequence ID" value="KAI7749524.1"/>
    <property type="molecule type" value="Genomic_DNA"/>
</dbReference>
<accession>A0AAD5CYW8</accession>
<sequence length="99" mass="10854">MGLAEAAGVGKVRHNRLVNLIGCCADGDPLRWEIRVRVTTTLHKRPSIAIRVRTKYGEFRHDLVDGDLQVDTHASALGERMDIMTVLLLVVTKALAHGG</sequence>
<comment type="caution">
    <text evidence="1">The sequence shown here is derived from an EMBL/GenBank/DDBJ whole genome shotgun (WGS) entry which is preliminary data.</text>
</comment>
<dbReference type="Proteomes" id="UP001206925">
    <property type="component" value="Unassembled WGS sequence"/>
</dbReference>
<gene>
    <name evidence="1" type="ORF">M8C21_009665</name>
</gene>
<evidence type="ECO:0000313" key="2">
    <source>
        <dbReference type="Proteomes" id="UP001206925"/>
    </source>
</evidence>
<reference evidence="1" key="1">
    <citation type="submission" date="2022-06" db="EMBL/GenBank/DDBJ databases">
        <title>Uncovering the hologenomic basis of an extraordinary plant invasion.</title>
        <authorList>
            <person name="Bieker V.C."/>
            <person name="Martin M.D."/>
            <person name="Gilbert T."/>
            <person name="Hodgins K."/>
            <person name="Battlay P."/>
            <person name="Petersen B."/>
            <person name="Wilson J."/>
        </authorList>
    </citation>
    <scope>NUCLEOTIDE SEQUENCE</scope>
    <source>
        <strain evidence="1">AA19_3_7</strain>
        <tissue evidence="1">Leaf</tissue>
    </source>
</reference>
<protein>
    <submittedName>
        <fullName evidence="1">Uncharacterized protein</fullName>
    </submittedName>
</protein>
<keyword evidence="2" id="KW-1185">Reference proteome</keyword>
<name>A0AAD5CYW8_AMBAR</name>
<evidence type="ECO:0000313" key="1">
    <source>
        <dbReference type="EMBL" id="KAI7749524.1"/>
    </source>
</evidence>
<proteinExistence type="predicted"/>
<dbReference type="AlphaFoldDB" id="A0AAD5CYW8"/>
<organism evidence="1 2">
    <name type="scientific">Ambrosia artemisiifolia</name>
    <name type="common">Common ragweed</name>
    <dbReference type="NCBI Taxonomy" id="4212"/>
    <lineage>
        <taxon>Eukaryota</taxon>
        <taxon>Viridiplantae</taxon>
        <taxon>Streptophyta</taxon>
        <taxon>Embryophyta</taxon>
        <taxon>Tracheophyta</taxon>
        <taxon>Spermatophyta</taxon>
        <taxon>Magnoliopsida</taxon>
        <taxon>eudicotyledons</taxon>
        <taxon>Gunneridae</taxon>
        <taxon>Pentapetalae</taxon>
        <taxon>asterids</taxon>
        <taxon>campanulids</taxon>
        <taxon>Asterales</taxon>
        <taxon>Asteraceae</taxon>
        <taxon>Asteroideae</taxon>
        <taxon>Heliantheae alliance</taxon>
        <taxon>Heliantheae</taxon>
        <taxon>Ambrosia</taxon>
    </lineage>
</organism>